<evidence type="ECO:0000313" key="2">
    <source>
        <dbReference type="Proteomes" id="UP001186118"/>
    </source>
</evidence>
<dbReference type="AlphaFoldDB" id="A0AAE4Q566"/>
<accession>A0AAE4Q566</accession>
<organism evidence="1 2">
    <name type="scientific">Streptococcus canis</name>
    <dbReference type="NCBI Taxonomy" id="1329"/>
    <lineage>
        <taxon>Bacteria</taxon>
        <taxon>Bacillati</taxon>
        <taxon>Bacillota</taxon>
        <taxon>Bacilli</taxon>
        <taxon>Lactobacillales</taxon>
        <taxon>Streptococcaceae</taxon>
        <taxon>Streptococcus</taxon>
    </lineage>
</organism>
<evidence type="ECO:0000313" key="1">
    <source>
        <dbReference type="EMBL" id="MDV5976596.1"/>
    </source>
</evidence>
<dbReference type="EMBL" id="JAGQEX010000006">
    <property type="protein sequence ID" value="MDV5976596.1"/>
    <property type="molecule type" value="Genomic_DNA"/>
</dbReference>
<name>A0AAE4Q566_STRCB</name>
<sequence length="217" mass="24455">MKKLIVSVMSLLVLTCFILVAPVKADNKSIWLDNLFSGLSEEQLVVVYPDGAISYSDDVTRDYTQDFLIKEKAEIKTVAEARESLSQKFPVSPMEMPRPTFRAAMPVFNRKSLALNEHYRSQPFSGSGWRFSGAMFYPQPGTGPYIQFRAIGDDGRIGNYNQAMNTYMLGRIEGTPIYNGQGWKYFFVGDSITNSNNALGYYTFNPVNGSVYEVRNI</sequence>
<dbReference type="RefSeq" id="WP_317609850.1">
    <property type="nucleotide sequence ID" value="NZ_JAGQEX010000006.1"/>
</dbReference>
<comment type="caution">
    <text evidence="1">The sequence shown here is derived from an EMBL/GenBank/DDBJ whole genome shotgun (WGS) entry which is preliminary data.</text>
</comment>
<protein>
    <submittedName>
        <fullName evidence="1">Uncharacterized protein</fullName>
    </submittedName>
</protein>
<reference evidence="1" key="1">
    <citation type="submission" date="2021-04" db="EMBL/GenBank/DDBJ databases">
        <title>Draft genomes of 20 S. canis strains.</title>
        <authorList>
            <person name="Pagnossin D."/>
            <person name="Weir W."/>
            <person name="Smith A."/>
            <person name="Ure R."/>
            <person name="Oravcova K."/>
        </authorList>
    </citation>
    <scope>NUCLEOTIDE SEQUENCE</scope>
    <source>
        <strain evidence="1">284</strain>
    </source>
</reference>
<gene>
    <name evidence="1" type="ORF">KB584_03820</name>
</gene>
<dbReference type="Proteomes" id="UP001186118">
    <property type="component" value="Unassembled WGS sequence"/>
</dbReference>
<proteinExistence type="predicted"/>